<gene>
    <name evidence="12" type="ORF">SAMN02745133_00277</name>
</gene>
<dbReference type="InterPro" id="IPR001989">
    <property type="entry name" value="Radical_activat_CS"/>
</dbReference>
<evidence type="ECO:0000256" key="1">
    <source>
        <dbReference type="ARBA" id="ARBA00001966"/>
    </source>
</evidence>
<comment type="catalytic activity">
    <reaction evidence="9">
        <text>glycyl-[protein] + reduced [flavodoxin] + S-adenosyl-L-methionine = glycin-2-yl radical-[protein] + semiquinone [flavodoxin] + 5'-deoxyadenosine + L-methionine + H(+)</text>
        <dbReference type="Rhea" id="RHEA:61976"/>
        <dbReference type="Rhea" id="RHEA-COMP:10622"/>
        <dbReference type="Rhea" id="RHEA-COMP:14480"/>
        <dbReference type="Rhea" id="RHEA-COMP:15993"/>
        <dbReference type="Rhea" id="RHEA-COMP:15994"/>
        <dbReference type="ChEBI" id="CHEBI:15378"/>
        <dbReference type="ChEBI" id="CHEBI:17319"/>
        <dbReference type="ChEBI" id="CHEBI:29947"/>
        <dbReference type="ChEBI" id="CHEBI:32722"/>
        <dbReference type="ChEBI" id="CHEBI:57618"/>
        <dbReference type="ChEBI" id="CHEBI:57844"/>
        <dbReference type="ChEBI" id="CHEBI:59789"/>
        <dbReference type="ChEBI" id="CHEBI:140311"/>
    </reaction>
</comment>
<proteinExistence type="inferred from homology"/>
<sequence>MKKAIVFNIQKFCIHDGPGIRTTVFFKGCPLRCLWCHNPESQSFNKEILFNPEKCTGCGQCRQRCPRGAIQATPRGWIHDNTKCIFCENCIDVCVNNAREMAGRAYTVNDLMEEIEKDRPFYEQSGGGVTLSGGEAICQIGFVAELVKTCKKRSISVAIDTCGYVPFSSFERILGDVDVFLYDIKLMDPVLHEKYTGKDNRLILDNLQRLVAGGARINLRVPLIEGINTDRSHILDLIDFVKGLNISLVNLLPYHATGSSKYLKLHRDYPHHLLARPSDEKMEEIKNLFEVHNLKVKIGG</sequence>
<dbReference type="EMBL" id="FQUY01000001">
    <property type="protein sequence ID" value="SHE37055.1"/>
    <property type="molecule type" value="Genomic_DNA"/>
</dbReference>
<keyword evidence="8" id="KW-0411">Iron-sulfur</keyword>
<dbReference type="NCBIfam" id="NF043069">
    <property type="entry name" value="T4HPD_activ_SAM"/>
    <property type="match status" value="1"/>
</dbReference>
<dbReference type="PROSITE" id="PS51918">
    <property type="entry name" value="RADICAL_SAM"/>
    <property type="match status" value="1"/>
</dbReference>
<evidence type="ECO:0000256" key="2">
    <source>
        <dbReference type="ARBA" id="ARBA00009777"/>
    </source>
</evidence>
<evidence type="ECO:0000256" key="5">
    <source>
        <dbReference type="ARBA" id="ARBA00022723"/>
    </source>
</evidence>
<dbReference type="GO" id="GO:0016829">
    <property type="term" value="F:lyase activity"/>
    <property type="evidence" value="ECO:0007669"/>
    <property type="project" value="UniProtKB-KW"/>
</dbReference>
<dbReference type="Proteomes" id="UP000184148">
    <property type="component" value="Unassembled WGS sequence"/>
</dbReference>
<dbReference type="InterPro" id="IPR034457">
    <property type="entry name" value="Organic_radical-activating"/>
</dbReference>
<dbReference type="GO" id="GO:0051539">
    <property type="term" value="F:4 iron, 4 sulfur cluster binding"/>
    <property type="evidence" value="ECO:0007669"/>
    <property type="project" value="UniProtKB-KW"/>
</dbReference>
<dbReference type="InterPro" id="IPR012839">
    <property type="entry name" value="Organic_radical_activase"/>
</dbReference>
<dbReference type="GO" id="GO:0043364">
    <property type="term" value="F:glycyl-radical enzyme activating activity"/>
    <property type="evidence" value="ECO:0007669"/>
    <property type="project" value="InterPro"/>
</dbReference>
<comment type="cofactor">
    <cofactor evidence="1">
        <name>[4Fe-4S] cluster</name>
        <dbReference type="ChEBI" id="CHEBI:49883"/>
    </cofactor>
</comment>
<feature type="domain" description="Radical SAM core" evidence="11">
    <location>
        <begin position="15"/>
        <end position="300"/>
    </location>
</feature>
<evidence type="ECO:0000256" key="3">
    <source>
        <dbReference type="ARBA" id="ARBA00022485"/>
    </source>
</evidence>
<dbReference type="InterPro" id="IPR013785">
    <property type="entry name" value="Aldolase_TIM"/>
</dbReference>
<keyword evidence="7" id="KW-0408">Iron</keyword>
<evidence type="ECO:0000313" key="13">
    <source>
        <dbReference type="Proteomes" id="UP000184148"/>
    </source>
</evidence>
<keyword evidence="4" id="KW-0949">S-adenosyl-L-methionine</keyword>
<keyword evidence="12" id="KW-0456">Lyase</keyword>
<evidence type="ECO:0000256" key="8">
    <source>
        <dbReference type="ARBA" id="ARBA00023014"/>
    </source>
</evidence>
<feature type="domain" description="4Fe-4S ferredoxin-type" evidence="10">
    <location>
        <begin position="78"/>
        <end position="104"/>
    </location>
</feature>
<dbReference type="OrthoDB" id="9782387at2"/>
<organism evidence="12 13">
    <name type="scientific">Desulforamulus putei DSM 12395</name>
    <dbReference type="NCBI Taxonomy" id="1121429"/>
    <lineage>
        <taxon>Bacteria</taxon>
        <taxon>Bacillati</taxon>
        <taxon>Bacillota</taxon>
        <taxon>Clostridia</taxon>
        <taxon>Eubacteriales</taxon>
        <taxon>Peptococcaceae</taxon>
        <taxon>Desulforamulus</taxon>
    </lineage>
</organism>
<dbReference type="InterPro" id="IPR058240">
    <property type="entry name" value="rSAM_sf"/>
</dbReference>
<evidence type="ECO:0000259" key="10">
    <source>
        <dbReference type="PROSITE" id="PS51379"/>
    </source>
</evidence>
<keyword evidence="12" id="KW-0670">Pyruvate</keyword>
<evidence type="ECO:0000313" key="12">
    <source>
        <dbReference type="EMBL" id="SHE37055.1"/>
    </source>
</evidence>
<dbReference type="GO" id="GO:0046872">
    <property type="term" value="F:metal ion binding"/>
    <property type="evidence" value="ECO:0007669"/>
    <property type="project" value="UniProtKB-KW"/>
</dbReference>
<name>A0A1M4SY02_9FIRM</name>
<dbReference type="PANTHER" id="PTHR30352">
    <property type="entry name" value="PYRUVATE FORMATE-LYASE-ACTIVATING ENZYME"/>
    <property type="match status" value="1"/>
</dbReference>
<dbReference type="SUPFAM" id="SSF54862">
    <property type="entry name" value="4Fe-4S ferredoxins"/>
    <property type="match status" value="1"/>
</dbReference>
<evidence type="ECO:0000256" key="7">
    <source>
        <dbReference type="ARBA" id="ARBA00023004"/>
    </source>
</evidence>
<evidence type="ECO:0000256" key="4">
    <source>
        <dbReference type="ARBA" id="ARBA00022691"/>
    </source>
</evidence>
<dbReference type="SFLD" id="SFLDG01066">
    <property type="entry name" value="organic_radical-activating_enz"/>
    <property type="match status" value="1"/>
</dbReference>
<dbReference type="NCBIfam" id="TIGR02494">
    <property type="entry name" value="PFLE_PFLC"/>
    <property type="match status" value="1"/>
</dbReference>
<keyword evidence="13" id="KW-1185">Reference proteome</keyword>
<dbReference type="Pfam" id="PF00037">
    <property type="entry name" value="Fer4"/>
    <property type="match status" value="1"/>
</dbReference>
<dbReference type="RefSeq" id="WP_073234524.1">
    <property type="nucleotide sequence ID" value="NZ_FQUY01000001.1"/>
</dbReference>
<accession>A0A1M4SY02</accession>
<dbReference type="Gene3D" id="3.20.20.70">
    <property type="entry name" value="Aldolase class I"/>
    <property type="match status" value="1"/>
</dbReference>
<reference evidence="13" key="1">
    <citation type="submission" date="2016-11" db="EMBL/GenBank/DDBJ databases">
        <authorList>
            <person name="Varghese N."/>
            <person name="Submissions S."/>
        </authorList>
    </citation>
    <scope>NUCLEOTIDE SEQUENCE [LARGE SCALE GENOMIC DNA]</scope>
    <source>
        <strain evidence="13">DSM 12395</strain>
    </source>
</reference>
<dbReference type="SUPFAM" id="SSF102114">
    <property type="entry name" value="Radical SAM enzymes"/>
    <property type="match status" value="1"/>
</dbReference>
<dbReference type="AlphaFoldDB" id="A0A1M4SY02"/>
<evidence type="ECO:0000256" key="9">
    <source>
        <dbReference type="ARBA" id="ARBA00047365"/>
    </source>
</evidence>
<dbReference type="PANTHER" id="PTHR30352:SF4">
    <property type="entry name" value="PYRUVATE FORMATE-LYASE 2-ACTIVATING ENZYME"/>
    <property type="match status" value="1"/>
</dbReference>
<keyword evidence="6" id="KW-0560">Oxidoreductase</keyword>
<evidence type="ECO:0000256" key="6">
    <source>
        <dbReference type="ARBA" id="ARBA00023002"/>
    </source>
</evidence>
<dbReference type="SFLD" id="SFLDS00029">
    <property type="entry name" value="Radical_SAM"/>
    <property type="match status" value="1"/>
</dbReference>
<dbReference type="InterPro" id="IPR017896">
    <property type="entry name" value="4Fe4S_Fe-S-bd"/>
</dbReference>
<evidence type="ECO:0000259" key="11">
    <source>
        <dbReference type="PROSITE" id="PS51918"/>
    </source>
</evidence>
<dbReference type="SFLD" id="SFLDG01118">
    <property type="entry name" value="activating_enzymes__group_2"/>
    <property type="match status" value="1"/>
</dbReference>
<dbReference type="InterPro" id="IPR050014">
    <property type="entry name" value="T4HPD_activ_SAM"/>
</dbReference>
<dbReference type="InterPro" id="IPR007197">
    <property type="entry name" value="rSAM"/>
</dbReference>
<dbReference type="InterPro" id="IPR040074">
    <property type="entry name" value="BssD/PflA/YjjW"/>
</dbReference>
<dbReference type="PIRSF" id="PIRSF000371">
    <property type="entry name" value="PFL_act_enz"/>
    <property type="match status" value="1"/>
</dbReference>
<keyword evidence="5" id="KW-0479">Metal-binding</keyword>
<dbReference type="Gene3D" id="3.80.30.10">
    <property type="entry name" value="pyruvate-formate lyase- activating enzyme"/>
    <property type="match status" value="1"/>
</dbReference>
<protein>
    <submittedName>
        <fullName evidence="12">Pyruvate formate lyase activating enzyme</fullName>
    </submittedName>
</protein>
<dbReference type="InterPro" id="IPR017900">
    <property type="entry name" value="4Fe4S_Fe_S_CS"/>
</dbReference>
<dbReference type="PROSITE" id="PS00198">
    <property type="entry name" value="4FE4S_FER_1"/>
    <property type="match status" value="1"/>
</dbReference>
<keyword evidence="3" id="KW-0004">4Fe-4S</keyword>
<dbReference type="PROSITE" id="PS51379">
    <property type="entry name" value="4FE4S_FER_2"/>
    <property type="match status" value="2"/>
</dbReference>
<dbReference type="PROSITE" id="PS01087">
    <property type="entry name" value="RADICAL_ACTIVATING"/>
    <property type="match status" value="1"/>
</dbReference>
<feature type="domain" description="4Fe-4S ferredoxin-type" evidence="10">
    <location>
        <begin position="46"/>
        <end position="75"/>
    </location>
</feature>
<comment type="similarity">
    <text evidence="2">Belongs to the organic radical-activating enzymes family.</text>
</comment>
<dbReference type="STRING" id="1121429.SAMN02745133_00277"/>
<dbReference type="Pfam" id="PF04055">
    <property type="entry name" value="Radical_SAM"/>
    <property type="match status" value="1"/>
</dbReference>